<gene>
    <name evidence="3" type="ORF">M0K77_004410</name>
    <name evidence="2" type="ORF">M0K77_RS22050</name>
</gene>
<name>A0AAD2VUW9_PRORE</name>
<sequence length="100" mass="11448">MQVEINSVWRLAGIDGFDDGLYRVLACYPDYATVVLFQIVEGSKLQRPAAVDLPFFLRQAEEGAISPEKYPKPHYQLSDDRNVPSDHLQKRDNRLEQIKG</sequence>
<feature type="region of interest" description="Disordered" evidence="1">
    <location>
        <begin position="67"/>
        <end position="100"/>
    </location>
</feature>
<proteinExistence type="predicted"/>
<protein>
    <submittedName>
        <fullName evidence="2">Uncharacterized protein</fullName>
    </submittedName>
</protein>
<feature type="non-terminal residue" evidence="2">
    <location>
        <position position="100"/>
    </location>
</feature>
<dbReference type="EMBL" id="ABEXCJ040000034">
    <property type="protein sequence ID" value="ELR5219832.1"/>
    <property type="molecule type" value="Genomic_DNA"/>
</dbReference>
<evidence type="ECO:0000313" key="3">
    <source>
        <dbReference type="EMBL" id="EMR4592019.1"/>
    </source>
</evidence>
<dbReference type="AlphaFoldDB" id="A0AAD2VUW9"/>
<organism evidence="2">
    <name type="scientific">Providencia rettgeri</name>
    <dbReference type="NCBI Taxonomy" id="587"/>
    <lineage>
        <taxon>Bacteria</taxon>
        <taxon>Pseudomonadati</taxon>
        <taxon>Pseudomonadota</taxon>
        <taxon>Gammaproteobacteria</taxon>
        <taxon>Enterobacterales</taxon>
        <taxon>Morganellaceae</taxon>
        <taxon>Providencia</taxon>
    </lineage>
</organism>
<evidence type="ECO:0000256" key="1">
    <source>
        <dbReference type="SAM" id="MobiDB-lite"/>
    </source>
</evidence>
<feature type="compositionally biased region" description="Basic and acidic residues" evidence="1">
    <location>
        <begin position="77"/>
        <end position="100"/>
    </location>
</feature>
<dbReference type="EMBL" id="ABEXCJ050000034">
    <property type="protein sequence ID" value="EMR4592019.1"/>
    <property type="molecule type" value="Genomic_DNA"/>
</dbReference>
<evidence type="ECO:0000313" key="2">
    <source>
        <dbReference type="EMBL" id="ELR5219832.1"/>
    </source>
</evidence>
<accession>A0AAD2VUW9</accession>
<comment type="caution">
    <text evidence="2">The sequence shown here is derived from an EMBL/GenBank/DDBJ whole genome shotgun (WGS) entry which is preliminary data.</text>
</comment>
<reference evidence="2" key="1">
    <citation type="submission" date="2023-10" db="EMBL/GenBank/DDBJ databases">
        <authorList>
            <consortium name="Clinical and Environmental Microbiology Branch: Whole genome sequencing antimicrobial resistance pathogens in the healthcare setting"/>
        </authorList>
    </citation>
    <scope>NUCLEOTIDE SEQUENCE</scope>
    <source>
        <strain evidence="2">2020QW-00022</strain>
    </source>
</reference>